<keyword evidence="3" id="KW-0238">DNA-binding</keyword>
<dbReference type="InterPro" id="IPR005508">
    <property type="entry name" value="At2g31720-like"/>
</dbReference>
<evidence type="ECO:0000313" key="7">
    <source>
        <dbReference type="RefSeq" id="XP_056686670.1"/>
    </source>
</evidence>
<dbReference type="PANTHER" id="PTHR31541">
    <property type="entry name" value="B3 DOMAIN PLANT PROTEIN-RELATED"/>
    <property type="match status" value="1"/>
</dbReference>
<organism evidence="6 7">
    <name type="scientific">Spinacia oleracea</name>
    <name type="common">Spinach</name>
    <dbReference type="NCBI Taxonomy" id="3562"/>
    <lineage>
        <taxon>Eukaryota</taxon>
        <taxon>Viridiplantae</taxon>
        <taxon>Streptophyta</taxon>
        <taxon>Embryophyta</taxon>
        <taxon>Tracheophyta</taxon>
        <taxon>Spermatophyta</taxon>
        <taxon>Magnoliopsida</taxon>
        <taxon>eudicotyledons</taxon>
        <taxon>Gunneridae</taxon>
        <taxon>Pentapetalae</taxon>
        <taxon>Caryophyllales</taxon>
        <taxon>Chenopodiaceae</taxon>
        <taxon>Chenopodioideae</taxon>
        <taxon>Anserineae</taxon>
        <taxon>Spinacia</taxon>
    </lineage>
</organism>
<keyword evidence="4" id="KW-0804">Transcription</keyword>
<dbReference type="RefSeq" id="XP_056686670.1">
    <property type="nucleotide sequence ID" value="XM_056830692.1"/>
</dbReference>
<dbReference type="GeneID" id="130462458"/>
<dbReference type="PANTHER" id="PTHR31541:SF60">
    <property type="entry name" value="TF-B3 DOMAIN-CONTAINING PROTEIN"/>
    <property type="match status" value="1"/>
</dbReference>
<evidence type="ECO:0000256" key="1">
    <source>
        <dbReference type="ARBA" id="ARBA00004123"/>
    </source>
</evidence>
<gene>
    <name evidence="7" type="primary">LOC130462458</name>
</gene>
<evidence type="ECO:0000256" key="4">
    <source>
        <dbReference type="ARBA" id="ARBA00023163"/>
    </source>
</evidence>
<keyword evidence="5" id="KW-0539">Nucleus</keyword>
<keyword evidence="6" id="KW-1185">Reference proteome</keyword>
<dbReference type="InterPro" id="IPR015300">
    <property type="entry name" value="DNA-bd_pseudobarrel_sf"/>
</dbReference>
<evidence type="ECO:0000256" key="5">
    <source>
        <dbReference type="ARBA" id="ARBA00023242"/>
    </source>
</evidence>
<proteinExistence type="predicted"/>
<dbReference type="SUPFAM" id="SSF101936">
    <property type="entry name" value="DNA-binding pseudobarrel domain"/>
    <property type="match status" value="1"/>
</dbReference>
<evidence type="ECO:0000256" key="2">
    <source>
        <dbReference type="ARBA" id="ARBA00023015"/>
    </source>
</evidence>
<reference evidence="7" key="2">
    <citation type="submission" date="2025-08" db="UniProtKB">
        <authorList>
            <consortium name="RefSeq"/>
        </authorList>
    </citation>
    <scope>IDENTIFICATION</scope>
    <source>
        <tissue evidence="7">Leaf</tissue>
    </source>
</reference>
<evidence type="ECO:0000256" key="3">
    <source>
        <dbReference type="ARBA" id="ARBA00023125"/>
    </source>
</evidence>
<dbReference type="Proteomes" id="UP000813463">
    <property type="component" value="Chromosome 6"/>
</dbReference>
<dbReference type="Gene3D" id="2.40.330.10">
    <property type="entry name" value="DNA-binding pseudobarrel domain"/>
    <property type="match status" value="1"/>
</dbReference>
<evidence type="ECO:0000313" key="6">
    <source>
        <dbReference type="Proteomes" id="UP000813463"/>
    </source>
</evidence>
<sequence length="172" mass="19893">MSKPKKRCPKGGESVGLLALLCHQIESNNMVFKDVSQARILLEKKLTESDMNDGQARLTLQSLAPFLTRDEYHFLKKEVSPNKMNKMGVKVIMRSSEYRMHLSLWNDNENNNSGCKFVLENEWNKLKTDNKLQKGDFIQILSFRSKKCLNFAFLGPKRSFKLLGTTIESYPW</sequence>
<protein>
    <submittedName>
        <fullName evidence="7">B3 domain-containing protein At2g31720-like</fullName>
    </submittedName>
</protein>
<dbReference type="Pfam" id="PF03754">
    <property type="entry name" value="At2g31720-like"/>
    <property type="match status" value="1"/>
</dbReference>
<accession>A0ABM3QTI0</accession>
<name>A0ABM3QTI0_SPIOL</name>
<reference evidence="6" key="1">
    <citation type="journal article" date="2021" name="Nat. Commun.">
        <title>Genomic analyses provide insights into spinach domestication and the genetic basis of agronomic traits.</title>
        <authorList>
            <person name="Cai X."/>
            <person name="Sun X."/>
            <person name="Xu C."/>
            <person name="Sun H."/>
            <person name="Wang X."/>
            <person name="Ge C."/>
            <person name="Zhang Z."/>
            <person name="Wang Q."/>
            <person name="Fei Z."/>
            <person name="Jiao C."/>
            <person name="Wang Q."/>
        </authorList>
    </citation>
    <scope>NUCLEOTIDE SEQUENCE [LARGE SCALE GENOMIC DNA]</scope>
    <source>
        <strain evidence="6">cv. Varoflay</strain>
    </source>
</reference>
<comment type="subcellular location">
    <subcellularLocation>
        <location evidence="1">Nucleus</location>
    </subcellularLocation>
</comment>
<keyword evidence="2" id="KW-0805">Transcription regulation</keyword>